<dbReference type="Proteomes" id="UP000182034">
    <property type="component" value="Unassembled WGS sequence"/>
</dbReference>
<dbReference type="EMBL" id="FPKW01000004">
    <property type="protein sequence ID" value="SFZ92986.1"/>
    <property type="molecule type" value="Genomic_DNA"/>
</dbReference>
<sequence length="826" mass="94533">MIEIHQAIFGQGRDQGHSLLKASKEINNLAGQIFGSTDVIDRPNIGTLSSPIIRGFIVKDHYLFIKSFTDPSGRPGRVFSHALILKVRDYLELKDISDLRRLFLDEIDKSFSPDVIEYENNPAVIQNSPSPKERYATAGLIDHVDYQNVIAWTNENEYWNWIGRIWSNLPKPVREKTQIGNAFNSRHYSGDHLFLLLIPDEMNSNWSKDKYCIIDNQKFKIITDKLENYILGIPDNIENIKKLLSDFEPKISEIDDLKVFAQFSDLYEEIDNNPNYLDLLRFSAIVSAFNSDIKSAVKAKKKLLDALSKSVENISAKDFYYLQGQNWIGFDEDYLKSSLVSAISRWLHEKLYDLKNTEIVIKALVSSQKNIWYDSVNEFIRASLKNWKPVYSKEIWKWINCDNDVIPKIFSIIPEEAEKDLVKSLPDLSTDEGNIIIDLAEQKLWMTLYGILAVKQYKPIEAFSKILAVKSFNIDEQVLKAMSDQISSKDFISCACDLDDIRMTAIAVDKIKNKPALKQKQLLQNSGWQKILIRSIDEGLDVWEGINNPKAQLYQIMDLLIQGEVFEDDLLNEIAKTGNSSLKDHPQREAIWPFLPAICKSQFIASTLVDCLLNADSINLQINDLEQPLLSGLKSSQMINEITGIQGISIDTKLELIPYFNSFSEHDAILLIQQNIFTKSTSEKIASLISKSSWRNLVQYIFGVRKNRPDLDPILKKCAHLLSFWDRLFLTGNGFDPKIISKDEVWEVLVLKVTELYPEGPNQHGLWERSGGHKSDLYVYGSARQIWQNAISHIKNGGNPKAKNLLKCMIEDFSHDESLKQLKQLI</sequence>
<protein>
    <recommendedName>
        <fullName evidence="1">Fido domain-containing protein</fullName>
    </recommendedName>
</protein>
<dbReference type="RefSeq" id="WP_072408563.1">
    <property type="nucleotide sequence ID" value="NZ_FPKW01000004.1"/>
</dbReference>
<evidence type="ECO:0000313" key="2">
    <source>
        <dbReference type="EMBL" id="SFZ92986.1"/>
    </source>
</evidence>
<dbReference type="Pfam" id="PF20012">
    <property type="entry name" value="GAP1-N1"/>
    <property type="match status" value="1"/>
</dbReference>
<evidence type="ECO:0000313" key="3">
    <source>
        <dbReference type="Proteomes" id="UP000182034"/>
    </source>
</evidence>
<keyword evidence="3" id="KW-1185">Reference proteome</keyword>
<proteinExistence type="predicted"/>
<dbReference type="AlphaFoldDB" id="A0A1K2IL24"/>
<accession>A0A1K2IL24</accession>
<dbReference type="InterPro" id="IPR003812">
    <property type="entry name" value="Fido"/>
</dbReference>
<evidence type="ECO:0000259" key="1">
    <source>
        <dbReference type="PROSITE" id="PS51459"/>
    </source>
</evidence>
<organism evidence="2 3">
    <name type="scientific">Chryseobacterium limigenitum</name>
    <dbReference type="NCBI Taxonomy" id="1612149"/>
    <lineage>
        <taxon>Bacteria</taxon>
        <taxon>Pseudomonadati</taxon>
        <taxon>Bacteroidota</taxon>
        <taxon>Flavobacteriia</taxon>
        <taxon>Flavobacteriales</taxon>
        <taxon>Weeksellaceae</taxon>
        <taxon>Chryseobacterium group</taxon>
        <taxon>Chryseobacterium</taxon>
    </lineage>
</organism>
<feature type="domain" description="Fido" evidence="1">
    <location>
        <begin position="1"/>
        <end position="127"/>
    </location>
</feature>
<name>A0A1K2IL24_9FLAO</name>
<dbReference type="PROSITE" id="PS51459">
    <property type="entry name" value="FIDO"/>
    <property type="match status" value="1"/>
</dbReference>
<dbReference type="STRING" id="1612149.SAMN05216324_10475"/>
<gene>
    <name evidence="2" type="ORF">SAMN05216324_10475</name>
</gene>
<reference evidence="3" key="1">
    <citation type="submission" date="2016-10" db="EMBL/GenBank/DDBJ databases">
        <authorList>
            <person name="Varghese N."/>
            <person name="Submissions S."/>
        </authorList>
    </citation>
    <scope>NUCLEOTIDE SEQUENCE [LARGE SCALE GENOMIC DNA]</scope>
    <source>
        <strain evidence="3">SUR2</strain>
    </source>
</reference>
<dbReference type="OrthoDB" id="973138at2"/>